<gene>
    <name evidence="3" type="ORF">TTAC_LOCUS8788</name>
</gene>
<keyword evidence="2" id="KW-0472">Membrane</keyword>
<sequence length="254" mass="27415">MSGIYVPVPLEPQPEVSSLSDTVEGSSQVVQRMFGGLIPFSKRFSLSVSLRPAPDLYGPFWIIVTLVFSIAFSGSIYEYMISKNASALSTFNFGRATISAAILFVYWCLVPIILTSLTWFRGRNAYSDAQGTGKVPEFSFGSLFSVLLAIYGYSMVSFIPVAAAIGLLVLIVIAHIAMTASLFVVFFHQPPLEPKPDLGVQASDANALNNPTLQETIRAGVAGDQKDASPKEAPIKPAKDIAEKKAEKDNPKSD</sequence>
<dbReference type="Proteomes" id="UP000274429">
    <property type="component" value="Unassembled WGS sequence"/>
</dbReference>
<dbReference type="GO" id="GO:0031267">
    <property type="term" value="F:small GTPase binding"/>
    <property type="evidence" value="ECO:0007669"/>
    <property type="project" value="InterPro"/>
</dbReference>
<feature type="transmembrane region" description="Helical" evidence="2">
    <location>
        <begin position="140"/>
        <end position="159"/>
    </location>
</feature>
<evidence type="ECO:0000313" key="5">
    <source>
        <dbReference type="WBParaSite" id="TTAC_0000880301-mRNA-1"/>
    </source>
</evidence>
<reference evidence="5" key="1">
    <citation type="submission" date="2017-02" db="UniProtKB">
        <authorList>
            <consortium name="WormBaseParasite"/>
        </authorList>
    </citation>
    <scope>IDENTIFICATION</scope>
</reference>
<feature type="transmembrane region" description="Helical" evidence="2">
    <location>
        <begin position="166"/>
        <end position="187"/>
    </location>
</feature>
<accession>A0A0R3X5P6</accession>
<feature type="region of interest" description="Disordered" evidence="1">
    <location>
        <begin position="219"/>
        <end position="254"/>
    </location>
</feature>
<evidence type="ECO:0000256" key="2">
    <source>
        <dbReference type="SAM" id="Phobius"/>
    </source>
</evidence>
<dbReference type="PANTHER" id="PTHR12822:SF2">
    <property type="entry name" value="PROTEIN YIPF"/>
    <property type="match status" value="1"/>
</dbReference>
<evidence type="ECO:0000313" key="3">
    <source>
        <dbReference type="EMBL" id="VDM33435.1"/>
    </source>
</evidence>
<dbReference type="PANTHER" id="PTHR12822">
    <property type="entry name" value="PROTEIN YIPF"/>
    <property type="match status" value="1"/>
</dbReference>
<feature type="transmembrane region" description="Helical" evidence="2">
    <location>
        <begin position="56"/>
        <end position="77"/>
    </location>
</feature>
<feature type="compositionally biased region" description="Basic and acidic residues" evidence="1">
    <location>
        <begin position="224"/>
        <end position="254"/>
    </location>
</feature>
<name>A0A0R3X5P6_HYDTA</name>
<keyword evidence="2" id="KW-1133">Transmembrane helix</keyword>
<dbReference type="AlphaFoldDB" id="A0A0R3X5P6"/>
<dbReference type="InterPro" id="IPR039765">
    <property type="entry name" value="Yip5/YIPF1/YIPF2"/>
</dbReference>
<protein>
    <submittedName>
        <fullName evidence="5">Protein YIPF</fullName>
    </submittedName>
</protein>
<evidence type="ECO:0000313" key="4">
    <source>
        <dbReference type="Proteomes" id="UP000274429"/>
    </source>
</evidence>
<reference evidence="3 4" key="2">
    <citation type="submission" date="2018-11" db="EMBL/GenBank/DDBJ databases">
        <authorList>
            <consortium name="Pathogen Informatics"/>
        </authorList>
    </citation>
    <scope>NUCLEOTIDE SEQUENCE [LARGE SCALE GENOMIC DNA]</scope>
</reference>
<organism evidence="5">
    <name type="scientific">Hydatigena taeniaeformis</name>
    <name type="common">Feline tapeworm</name>
    <name type="synonym">Taenia taeniaeformis</name>
    <dbReference type="NCBI Taxonomy" id="6205"/>
    <lineage>
        <taxon>Eukaryota</taxon>
        <taxon>Metazoa</taxon>
        <taxon>Spiralia</taxon>
        <taxon>Lophotrochozoa</taxon>
        <taxon>Platyhelminthes</taxon>
        <taxon>Cestoda</taxon>
        <taxon>Eucestoda</taxon>
        <taxon>Cyclophyllidea</taxon>
        <taxon>Taeniidae</taxon>
        <taxon>Hydatigera</taxon>
    </lineage>
</organism>
<feature type="transmembrane region" description="Helical" evidence="2">
    <location>
        <begin position="98"/>
        <end position="120"/>
    </location>
</feature>
<evidence type="ECO:0000256" key="1">
    <source>
        <dbReference type="SAM" id="MobiDB-lite"/>
    </source>
</evidence>
<dbReference type="STRING" id="6205.A0A0R3X5P6"/>
<dbReference type="GO" id="GO:0005794">
    <property type="term" value="C:Golgi apparatus"/>
    <property type="evidence" value="ECO:0007669"/>
    <property type="project" value="InterPro"/>
</dbReference>
<dbReference type="EMBL" id="UYWX01020588">
    <property type="protein sequence ID" value="VDM33435.1"/>
    <property type="molecule type" value="Genomic_DNA"/>
</dbReference>
<proteinExistence type="predicted"/>
<dbReference type="WBParaSite" id="TTAC_0000880301-mRNA-1">
    <property type="protein sequence ID" value="TTAC_0000880301-mRNA-1"/>
    <property type="gene ID" value="TTAC_0000880301"/>
</dbReference>
<keyword evidence="4" id="KW-1185">Reference proteome</keyword>
<keyword evidence="2" id="KW-0812">Transmembrane</keyword>
<dbReference type="GO" id="GO:0016192">
    <property type="term" value="P:vesicle-mediated transport"/>
    <property type="evidence" value="ECO:0007669"/>
    <property type="project" value="InterPro"/>
</dbReference>
<dbReference type="OrthoDB" id="10256463at2759"/>